<evidence type="ECO:0000259" key="2">
    <source>
        <dbReference type="PROSITE" id="PS51898"/>
    </source>
</evidence>
<dbReference type="Proteomes" id="UP001457661">
    <property type="component" value="Unassembled WGS sequence"/>
</dbReference>
<evidence type="ECO:0000256" key="1">
    <source>
        <dbReference type="ARBA" id="ARBA00023172"/>
    </source>
</evidence>
<dbReference type="EMBL" id="JBBMQX010000002">
    <property type="protein sequence ID" value="MEM5531399.1"/>
    <property type="molecule type" value="Genomic_DNA"/>
</dbReference>
<dbReference type="InterPro" id="IPR011010">
    <property type="entry name" value="DNA_brk_join_enz"/>
</dbReference>
<keyword evidence="4" id="KW-1185">Reference proteome</keyword>
<gene>
    <name evidence="3" type="ORF">WNY57_03050</name>
</gene>
<dbReference type="PROSITE" id="PS51898">
    <property type="entry name" value="TYR_RECOMBINASE"/>
    <property type="match status" value="1"/>
</dbReference>
<dbReference type="RefSeq" id="WP_342879102.1">
    <property type="nucleotide sequence ID" value="NZ_JBBMQX010000002.1"/>
</dbReference>
<dbReference type="SUPFAM" id="SSF56349">
    <property type="entry name" value="DNA breaking-rejoining enzymes"/>
    <property type="match status" value="1"/>
</dbReference>
<evidence type="ECO:0000313" key="4">
    <source>
        <dbReference type="Proteomes" id="UP001457661"/>
    </source>
</evidence>
<dbReference type="InterPro" id="IPR002104">
    <property type="entry name" value="Integrase_catalytic"/>
</dbReference>
<protein>
    <recommendedName>
        <fullName evidence="2">Tyr recombinase domain-containing protein</fullName>
    </recommendedName>
</protein>
<dbReference type="Gene3D" id="1.10.443.10">
    <property type="entry name" value="Intergrase catalytic core"/>
    <property type="match status" value="1"/>
</dbReference>
<evidence type="ECO:0000313" key="3">
    <source>
        <dbReference type="EMBL" id="MEM5531399.1"/>
    </source>
</evidence>
<accession>A0ABU9TCG3</accession>
<comment type="caution">
    <text evidence="3">The sequence shown here is derived from an EMBL/GenBank/DDBJ whole genome shotgun (WGS) entry which is preliminary data.</text>
</comment>
<feature type="domain" description="Tyr recombinase" evidence="2">
    <location>
        <begin position="167"/>
        <end position="297"/>
    </location>
</feature>
<name>A0ABU9TCG3_9GAMM</name>
<sequence>MDYKVSKVSHPKYNNQLIPLLVDEHSIPVPSASVWGWDLWLSAPLNTCTAKLNDLAIFYKFIDQVHPSFFEDAAKLKFLTHREINKLCSFLLINFKFPLEDSVSVSPSTFNRRLSSINSFLYFHYTRYIERLSDFEKANEFKKSLFAFDARLKKKAYSNSDIENHTKPTETLTEDEIDVIRLVIRPSTDSFINEVNPYRKGLQVRNACLILLLIELGCRASELVLIRNIDSHLKLTTNATVVIQSIDLNETTHRGRRDGAAHKTSNRELPITSGLCDLLLDYTENYRPKLRGELQKI</sequence>
<reference evidence="3 4" key="1">
    <citation type="submission" date="2024-03" db="EMBL/GenBank/DDBJ databases">
        <title>Community enrichment and isolation of bacterial strains for fucoidan degradation.</title>
        <authorList>
            <person name="Sichert A."/>
        </authorList>
    </citation>
    <scope>NUCLEOTIDE SEQUENCE [LARGE SCALE GENOMIC DNA]</scope>
    <source>
        <strain evidence="3 4">AS26</strain>
    </source>
</reference>
<organism evidence="3 4">
    <name type="scientific">Pseudoalteromonas arctica</name>
    <dbReference type="NCBI Taxonomy" id="394751"/>
    <lineage>
        <taxon>Bacteria</taxon>
        <taxon>Pseudomonadati</taxon>
        <taxon>Pseudomonadota</taxon>
        <taxon>Gammaproteobacteria</taxon>
        <taxon>Alteromonadales</taxon>
        <taxon>Pseudoalteromonadaceae</taxon>
        <taxon>Pseudoalteromonas</taxon>
    </lineage>
</organism>
<proteinExistence type="predicted"/>
<dbReference type="InterPro" id="IPR013762">
    <property type="entry name" value="Integrase-like_cat_sf"/>
</dbReference>
<keyword evidence="1" id="KW-0233">DNA recombination</keyword>